<sequence>MLQEFRMNRFTIALAALLASAVVAVPANAQSSVSVVQFATSNPVPDANMQNEPSLGASVPSSVSLTQVDGAPNFGYFYYRGMPVIVDLRTRAIVKIGN</sequence>
<evidence type="ECO:0000313" key="3">
    <source>
        <dbReference type="Proteomes" id="UP000264310"/>
    </source>
</evidence>
<protein>
    <submittedName>
        <fullName evidence="2">DUF1236 domain-containing protein</fullName>
    </submittedName>
</protein>
<name>A0A371X3X7_9HYPH</name>
<dbReference type="InterPro" id="IPR009642">
    <property type="entry name" value="DUF1236"/>
</dbReference>
<accession>A0A371X3X7</accession>
<organism evidence="2 3">
    <name type="scientific">Fulvimarina endophytica</name>
    <dbReference type="NCBI Taxonomy" id="2293836"/>
    <lineage>
        <taxon>Bacteria</taxon>
        <taxon>Pseudomonadati</taxon>
        <taxon>Pseudomonadota</taxon>
        <taxon>Alphaproteobacteria</taxon>
        <taxon>Hyphomicrobiales</taxon>
        <taxon>Aurantimonadaceae</taxon>
        <taxon>Fulvimarina</taxon>
    </lineage>
</organism>
<proteinExistence type="predicted"/>
<dbReference type="AlphaFoldDB" id="A0A371X3X7"/>
<keyword evidence="3" id="KW-1185">Reference proteome</keyword>
<feature type="signal peptide" evidence="1">
    <location>
        <begin position="1"/>
        <end position="29"/>
    </location>
</feature>
<comment type="caution">
    <text evidence="2">The sequence shown here is derived from an EMBL/GenBank/DDBJ whole genome shotgun (WGS) entry which is preliminary data.</text>
</comment>
<evidence type="ECO:0000256" key="1">
    <source>
        <dbReference type="SAM" id="SignalP"/>
    </source>
</evidence>
<keyword evidence="1" id="KW-0732">Signal</keyword>
<dbReference type="Pfam" id="PF06823">
    <property type="entry name" value="DUF1236"/>
    <property type="match status" value="1"/>
</dbReference>
<gene>
    <name evidence="2" type="ORF">DYI37_12000</name>
</gene>
<dbReference type="Proteomes" id="UP000264310">
    <property type="component" value="Unassembled WGS sequence"/>
</dbReference>
<feature type="chain" id="PRO_5016960115" evidence="1">
    <location>
        <begin position="30"/>
        <end position="98"/>
    </location>
</feature>
<dbReference type="EMBL" id="QURL01000004">
    <property type="protein sequence ID" value="RFC63714.1"/>
    <property type="molecule type" value="Genomic_DNA"/>
</dbReference>
<reference evidence="2 3" key="1">
    <citation type="submission" date="2018-08" db="EMBL/GenBank/DDBJ databases">
        <title>Fulvimarina sp. 85, whole genome shotgun sequence.</title>
        <authorList>
            <person name="Tuo L."/>
        </authorList>
    </citation>
    <scope>NUCLEOTIDE SEQUENCE [LARGE SCALE GENOMIC DNA]</scope>
    <source>
        <strain evidence="2 3">85</strain>
    </source>
</reference>
<evidence type="ECO:0000313" key="2">
    <source>
        <dbReference type="EMBL" id="RFC63714.1"/>
    </source>
</evidence>